<dbReference type="PANTHER" id="PTHR30055">
    <property type="entry name" value="HTH-TYPE TRANSCRIPTIONAL REGULATOR RUTR"/>
    <property type="match status" value="1"/>
</dbReference>
<dbReference type="EMBL" id="ACRE02000079">
    <property type="protein sequence ID" value="EGE38576.2"/>
    <property type="molecule type" value="Genomic_DNA"/>
</dbReference>
<dbReference type="SUPFAM" id="SSF48498">
    <property type="entry name" value="Tetracyclin repressor-like, C-terminal domain"/>
    <property type="match status" value="1"/>
</dbReference>
<name>F2UX92_ACTVI</name>
<sequence length="295" mass="31972">MEVTLERIIPMRAFLPCNSLTGRCHDAAMNTVSTPTSPQAAPARRRGPGRPRAGSEDKRARILNEAVVLFGEHGYAGTSLADIANAADISKAGLLHHFSSKDELFCKVLERRDREDALSILVESPAAEGDTAEAPVDTIGNLDTLDVAGASDLDGNPWALLERYIELLERNVAHRDLTAIYTATAVSVLDAEHPAHRWMANHLNSAVERFESSFEAGKTAGLVDPKMPSRLVARSLVALIDGLQLQWLCSTTPGTAAAESLSTDLVAEIRLYADCLRSQWEVQETPETPQRPKAA</sequence>
<dbReference type="AlphaFoldDB" id="F2UX92"/>
<evidence type="ECO:0000259" key="6">
    <source>
        <dbReference type="PROSITE" id="PS50977"/>
    </source>
</evidence>
<dbReference type="Proteomes" id="UP000004668">
    <property type="component" value="Unassembled WGS sequence"/>
</dbReference>
<gene>
    <name evidence="7" type="ORF">HMPREF0059_01437</name>
</gene>
<evidence type="ECO:0000313" key="7">
    <source>
        <dbReference type="EMBL" id="EGE38576.2"/>
    </source>
</evidence>
<dbReference type="PRINTS" id="PR00455">
    <property type="entry name" value="HTHTETR"/>
</dbReference>
<dbReference type="SUPFAM" id="SSF46689">
    <property type="entry name" value="Homeodomain-like"/>
    <property type="match status" value="1"/>
</dbReference>
<keyword evidence="2 4" id="KW-0238">DNA-binding</keyword>
<accession>F2UX92</accession>
<dbReference type="Gene3D" id="1.10.357.10">
    <property type="entry name" value="Tetracycline Repressor, domain 2"/>
    <property type="match status" value="2"/>
</dbReference>
<evidence type="ECO:0000313" key="8">
    <source>
        <dbReference type="Proteomes" id="UP000004668"/>
    </source>
</evidence>
<dbReference type="Pfam" id="PF00440">
    <property type="entry name" value="TetR_N"/>
    <property type="match status" value="1"/>
</dbReference>
<keyword evidence="1" id="KW-0805">Transcription regulation</keyword>
<protein>
    <recommendedName>
        <fullName evidence="6">HTH tetR-type domain-containing protein</fullName>
    </recommendedName>
</protein>
<evidence type="ECO:0000256" key="5">
    <source>
        <dbReference type="SAM" id="MobiDB-lite"/>
    </source>
</evidence>
<dbReference type="InterPro" id="IPR036271">
    <property type="entry name" value="Tet_transcr_reg_TetR-rel_C_sf"/>
</dbReference>
<dbReference type="PANTHER" id="PTHR30055:SF234">
    <property type="entry name" value="HTH-TYPE TRANSCRIPTIONAL REGULATOR BETI"/>
    <property type="match status" value="1"/>
</dbReference>
<dbReference type="HOGENOM" id="CLU_069356_44_1_11"/>
<dbReference type="InterPro" id="IPR009057">
    <property type="entry name" value="Homeodomain-like_sf"/>
</dbReference>
<organism evidence="7 8">
    <name type="scientific">Actinomyces viscosus C505</name>
    <dbReference type="NCBI Taxonomy" id="562973"/>
    <lineage>
        <taxon>Bacteria</taxon>
        <taxon>Bacillati</taxon>
        <taxon>Actinomycetota</taxon>
        <taxon>Actinomycetes</taxon>
        <taxon>Actinomycetales</taxon>
        <taxon>Actinomycetaceae</taxon>
        <taxon>Actinomyces</taxon>
    </lineage>
</organism>
<dbReference type="GO" id="GO:0003700">
    <property type="term" value="F:DNA-binding transcription factor activity"/>
    <property type="evidence" value="ECO:0007669"/>
    <property type="project" value="TreeGrafter"/>
</dbReference>
<dbReference type="InterPro" id="IPR001647">
    <property type="entry name" value="HTH_TetR"/>
</dbReference>
<evidence type="ECO:0000256" key="4">
    <source>
        <dbReference type="PROSITE-ProRule" id="PRU00335"/>
    </source>
</evidence>
<feature type="domain" description="HTH tetR-type" evidence="6">
    <location>
        <begin position="56"/>
        <end position="116"/>
    </location>
</feature>
<dbReference type="InterPro" id="IPR050109">
    <property type="entry name" value="HTH-type_TetR-like_transc_reg"/>
</dbReference>
<evidence type="ECO:0000256" key="3">
    <source>
        <dbReference type="ARBA" id="ARBA00023163"/>
    </source>
</evidence>
<keyword evidence="3" id="KW-0804">Transcription</keyword>
<dbReference type="GO" id="GO:0000976">
    <property type="term" value="F:transcription cis-regulatory region binding"/>
    <property type="evidence" value="ECO:0007669"/>
    <property type="project" value="TreeGrafter"/>
</dbReference>
<dbReference type="PROSITE" id="PS50977">
    <property type="entry name" value="HTH_TETR_2"/>
    <property type="match status" value="1"/>
</dbReference>
<feature type="DNA-binding region" description="H-T-H motif" evidence="4">
    <location>
        <begin position="79"/>
        <end position="98"/>
    </location>
</feature>
<feature type="compositionally biased region" description="Polar residues" evidence="5">
    <location>
        <begin position="30"/>
        <end position="39"/>
    </location>
</feature>
<comment type="caution">
    <text evidence="7">The sequence shown here is derived from an EMBL/GenBank/DDBJ whole genome shotgun (WGS) entry which is preliminary data.</text>
</comment>
<evidence type="ECO:0000256" key="2">
    <source>
        <dbReference type="ARBA" id="ARBA00023125"/>
    </source>
</evidence>
<feature type="region of interest" description="Disordered" evidence="5">
    <location>
        <begin position="29"/>
        <end position="57"/>
    </location>
</feature>
<reference evidence="7 8" key="2">
    <citation type="submission" date="2011-10" db="EMBL/GenBank/DDBJ databases">
        <title>The Genome Sequence of Actinomyces viscosus C505.</title>
        <authorList>
            <consortium name="The Broad Institute Genome Sequencing Platform"/>
            <consortium name="The Broad Institute Genome Sequencing Center for Infectious Disease"/>
            <person name="Earl A."/>
            <person name="Ward D."/>
            <person name="Feldgarden M."/>
            <person name="Gevers D."/>
            <person name="Sibley C.D."/>
            <person name="Field T.R."/>
            <person name="Grinwis M."/>
            <person name="Eshaghurshan C.S."/>
            <person name="Surette M.G."/>
            <person name="Young S.K."/>
            <person name="Zeng Q."/>
            <person name="Gargeya S."/>
            <person name="Fitzgerald M."/>
            <person name="Haas B."/>
            <person name="Abouelleil A."/>
            <person name="Alvarado L."/>
            <person name="Arachchi H.M."/>
            <person name="Berlin A."/>
            <person name="Brown A."/>
            <person name="Chapman S.B."/>
            <person name="Chen Z."/>
            <person name="Dunbar C."/>
            <person name="Freedman E."/>
            <person name="Gearin G."/>
            <person name="Goldberg J."/>
            <person name="Griggs A."/>
            <person name="Gujja S."/>
            <person name="Heiman D."/>
            <person name="Howarth C."/>
            <person name="Larson L."/>
            <person name="Lui A."/>
            <person name="MacDonald P.J.P."/>
            <person name="Montmayeur A."/>
            <person name="Murphy C."/>
            <person name="Neiman D."/>
            <person name="Pearson M."/>
            <person name="Priest M."/>
            <person name="Roberts A."/>
            <person name="Saif S."/>
            <person name="Shea T."/>
            <person name="Shenoy N."/>
            <person name="Sisk P."/>
            <person name="Stolte C."/>
            <person name="Sykes S."/>
            <person name="Wortman J."/>
            <person name="Nusbaum C."/>
            <person name="Birren B."/>
        </authorList>
    </citation>
    <scope>NUCLEOTIDE SEQUENCE [LARGE SCALE GENOMIC DNA]</scope>
    <source>
        <strain evidence="7 8">C505</strain>
    </source>
</reference>
<proteinExistence type="predicted"/>
<dbReference type="eggNOG" id="COG1309">
    <property type="taxonomic scope" value="Bacteria"/>
</dbReference>
<reference evidence="8" key="1">
    <citation type="submission" date="2010-02" db="EMBL/GenBank/DDBJ databases">
        <title>The Genome Sequence of Prevotella oris strain C735.</title>
        <authorList>
            <consortium name="The Broad Institute Genome Sequencing Platform"/>
            <person name="Ward D."/>
            <person name="Feldgarden M."/>
            <person name="Earl A."/>
            <person name="Young S.K."/>
            <person name="Zeng Q."/>
            <person name="Koehrsen M."/>
            <person name="Alvarado L."/>
            <person name="Berlin A."/>
            <person name="Bochicchio J."/>
            <person name="Borenstein D."/>
            <person name="Chapman S.B."/>
            <person name="Chen Z."/>
            <person name="Engels R."/>
            <person name="Freedman E."/>
            <person name="Gellesch M."/>
            <person name="Goldberg J."/>
            <person name="Griggs A."/>
            <person name="Gujja S."/>
            <person name="Heilman E."/>
            <person name="Heiman D."/>
            <person name="Hepburn T."/>
            <person name="Howarth C."/>
            <person name="Jen D."/>
            <person name="Larson L."/>
            <person name="Mehta T."/>
            <person name="Park D."/>
            <person name="Pearson M."/>
            <person name="Roberts A."/>
            <person name="Saif S."/>
            <person name="Shea T."/>
            <person name="Shenoy N."/>
            <person name="Sisk P."/>
            <person name="Stolte C."/>
            <person name="Sykes S."/>
            <person name="Thomson T."/>
            <person name="Walk T."/>
            <person name="White J."/>
            <person name="Yandava C."/>
            <person name="Sibley C.D."/>
            <person name="Field T.R."/>
            <person name="Grinwis M."/>
            <person name="Eshaghurshan C.S."/>
            <person name="Surette M.G."/>
            <person name="Haas B."/>
            <person name="Nusbaum C."/>
            <person name="Birren B."/>
        </authorList>
    </citation>
    <scope>NUCLEOTIDE SEQUENCE [LARGE SCALE GENOMIC DNA]</scope>
    <source>
        <strain evidence="8">C505</strain>
    </source>
</reference>
<evidence type="ECO:0000256" key="1">
    <source>
        <dbReference type="ARBA" id="ARBA00023015"/>
    </source>
</evidence>